<dbReference type="Pfam" id="PF01116">
    <property type="entry name" value="F_bP_aldolase"/>
    <property type="match status" value="1"/>
</dbReference>
<evidence type="ECO:0000313" key="2">
    <source>
        <dbReference type="EMBL" id="ROR32376.1"/>
    </source>
</evidence>
<dbReference type="SMART" id="SM00886">
    <property type="entry name" value="Dabb"/>
    <property type="match status" value="1"/>
</dbReference>
<comment type="caution">
    <text evidence="2">The sequence shown here is derived from an EMBL/GenBank/DDBJ whole genome shotgun (WGS) entry which is preliminary data.</text>
</comment>
<dbReference type="Proteomes" id="UP000276634">
    <property type="component" value="Unassembled WGS sequence"/>
</dbReference>
<dbReference type="Pfam" id="PF07876">
    <property type="entry name" value="Dabb"/>
    <property type="match status" value="1"/>
</dbReference>
<proteinExistence type="predicted"/>
<dbReference type="InterPro" id="IPR013097">
    <property type="entry name" value="Dabb"/>
</dbReference>
<evidence type="ECO:0000313" key="3">
    <source>
        <dbReference type="Proteomes" id="UP000276634"/>
    </source>
</evidence>
<gene>
    <name evidence="2" type="ORF">EDC57_1575</name>
</gene>
<dbReference type="GO" id="GO:0005975">
    <property type="term" value="P:carbohydrate metabolic process"/>
    <property type="evidence" value="ECO:0007669"/>
    <property type="project" value="InterPro"/>
</dbReference>
<dbReference type="GO" id="GO:0008270">
    <property type="term" value="F:zinc ion binding"/>
    <property type="evidence" value="ECO:0007669"/>
    <property type="project" value="InterPro"/>
</dbReference>
<sequence>MARVHLGDLLRHARGAGYAVGVFDVRGLASLEGVMAGAEEAAAPVILGLAEPDAELVDPALLLPAMVAAARRASVPVAIRWRRASGVEAARRAVALGCGGIALDAAAPAPAGDRARVREVVALARATGVAVEGAWPAGTADPEAAARFVAETGVDALVLAPAPGRVPDPASLEAVAAAVPVPLVVEVEDPPGADVLRALVAGGAAAVAGGAALDEAAALAAGRAAVAAEVRRRCEALGAAGRAADARAACRPWREVEHLIVYNVEGIDEAEALARMAEGRRVLGSIPGVRRVVTGRALRADARYRYCWLVRFAGEPVITTYRDHPEHVRYADERFRPVAGDRISIDYELIDDA</sequence>
<dbReference type="GO" id="GO:0016832">
    <property type="term" value="F:aldehyde-lyase activity"/>
    <property type="evidence" value="ECO:0007669"/>
    <property type="project" value="InterPro"/>
</dbReference>
<reference evidence="2 3" key="1">
    <citation type="submission" date="2018-11" db="EMBL/GenBank/DDBJ databases">
        <title>Genomic Encyclopedia of Type Strains, Phase IV (KMG-IV): sequencing the most valuable type-strain genomes for metagenomic binning, comparative biology and taxonomic classification.</title>
        <authorList>
            <person name="Goeker M."/>
        </authorList>
    </citation>
    <scope>NUCLEOTIDE SEQUENCE [LARGE SCALE GENOMIC DNA]</scope>
    <source>
        <strain evidence="2 3">DSM 100275</strain>
    </source>
</reference>
<evidence type="ECO:0000259" key="1">
    <source>
        <dbReference type="PROSITE" id="PS51502"/>
    </source>
</evidence>
<dbReference type="SUPFAM" id="SSF54909">
    <property type="entry name" value="Dimeric alpha+beta barrel"/>
    <property type="match status" value="1"/>
</dbReference>
<dbReference type="InterPro" id="IPR011008">
    <property type="entry name" value="Dimeric_a/b-barrel"/>
</dbReference>
<dbReference type="RefSeq" id="WP_123401321.1">
    <property type="nucleotide sequence ID" value="NZ_RJVI01000002.1"/>
</dbReference>
<dbReference type="SUPFAM" id="SSF51569">
    <property type="entry name" value="Aldolase"/>
    <property type="match status" value="1"/>
</dbReference>
<dbReference type="EMBL" id="RJVI01000002">
    <property type="protein sequence ID" value="ROR32376.1"/>
    <property type="molecule type" value="Genomic_DNA"/>
</dbReference>
<dbReference type="AlphaFoldDB" id="A0A3N1Y0N3"/>
<dbReference type="InterPro" id="IPR000771">
    <property type="entry name" value="FBA_II"/>
</dbReference>
<dbReference type="PROSITE" id="PS51502">
    <property type="entry name" value="S_R_A_B_BARREL"/>
    <property type="match status" value="1"/>
</dbReference>
<organism evidence="2 3">
    <name type="scientific">Inmirania thermothiophila</name>
    <dbReference type="NCBI Taxonomy" id="1750597"/>
    <lineage>
        <taxon>Bacteria</taxon>
        <taxon>Pseudomonadati</taxon>
        <taxon>Pseudomonadota</taxon>
        <taxon>Gammaproteobacteria</taxon>
        <taxon>Chromatiales</taxon>
        <taxon>Ectothiorhodospiraceae</taxon>
        <taxon>Inmirania</taxon>
    </lineage>
</organism>
<accession>A0A3N1Y0N3</accession>
<keyword evidence="3" id="KW-1185">Reference proteome</keyword>
<protein>
    <submittedName>
        <fullName evidence="2">Fructose-bisphosphate aldolase class II</fullName>
    </submittedName>
</protein>
<dbReference type="Gene3D" id="3.30.70.100">
    <property type="match status" value="1"/>
</dbReference>
<feature type="domain" description="Stress-response A/B barrel" evidence="1">
    <location>
        <begin position="256"/>
        <end position="347"/>
    </location>
</feature>
<dbReference type="OrthoDB" id="9803995at2"/>
<name>A0A3N1Y0N3_9GAMM</name>
<dbReference type="InterPro" id="IPR013785">
    <property type="entry name" value="Aldolase_TIM"/>
</dbReference>
<dbReference type="Gene3D" id="3.20.20.70">
    <property type="entry name" value="Aldolase class I"/>
    <property type="match status" value="1"/>
</dbReference>